<evidence type="ECO:0000256" key="7">
    <source>
        <dbReference type="ARBA" id="ARBA00022771"/>
    </source>
</evidence>
<evidence type="ECO:0000256" key="11">
    <source>
        <dbReference type="ARBA" id="ARBA00023054"/>
    </source>
</evidence>
<comment type="caution">
    <text evidence="18">The sequence shown here is derived from an EMBL/GenBank/DDBJ whole genome shotgun (WGS) entry which is preliminary data.</text>
</comment>
<evidence type="ECO:0000256" key="8">
    <source>
        <dbReference type="ARBA" id="ARBA00022786"/>
    </source>
</evidence>
<organism evidence="18 19">
    <name type="scientific">Ridgeia piscesae</name>
    <name type="common">Tubeworm</name>
    <dbReference type="NCBI Taxonomy" id="27915"/>
    <lineage>
        <taxon>Eukaryota</taxon>
        <taxon>Metazoa</taxon>
        <taxon>Spiralia</taxon>
        <taxon>Lophotrochozoa</taxon>
        <taxon>Annelida</taxon>
        <taxon>Polychaeta</taxon>
        <taxon>Sedentaria</taxon>
        <taxon>Canalipalpata</taxon>
        <taxon>Sabellida</taxon>
        <taxon>Siboglinidae</taxon>
        <taxon>Ridgeia</taxon>
    </lineage>
</organism>
<evidence type="ECO:0000256" key="15">
    <source>
        <dbReference type="SAM" id="Coils"/>
    </source>
</evidence>
<comment type="subcellular location">
    <subcellularLocation>
        <location evidence="2 14">Nucleus</location>
    </subcellularLocation>
</comment>
<feature type="region of interest" description="Disordered" evidence="16">
    <location>
        <begin position="651"/>
        <end position="728"/>
    </location>
</feature>
<evidence type="ECO:0000256" key="10">
    <source>
        <dbReference type="ARBA" id="ARBA00022853"/>
    </source>
</evidence>
<dbReference type="AlphaFoldDB" id="A0AAD9L1L2"/>
<dbReference type="EMBL" id="JAODUO010000420">
    <property type="protein sequence ID" value="KAK2180900.1"/>
    <property type="molecule type" value="Genomic_DNA"/>
</dbReference>
<evidence type="ECO:0000256" key="2">
    <source>
        <dbReference type="ARBA" id="ARBA00004123"/>
    </source>
</evidence>
<name>A0AAD9L1L2_RIDPI</name>
<feature type="domain" description="RING-type" evidence="17">
    <location>
        <begin position="1022"/>
        <end position="1061"/>
    </location>
</feature>
<gene>
    <name evidence="18" type="ORF">NP493_420g01045</name>
</gene>
<dbReference type="SUPFAM" id="SSF57850">
    <property type="entry name" value="RING/U-box"/>
    <property type="match status" value="1"/>
</dbReference>
<dbReference type="PROSITE" id="PS50089">
    <property type="entry name" value="ZF_RING_2"/>
    <property type="match status" value="1"/>
</dbReference>
<dbReference type="GO" id="GO:0006325">
    <property type="term" value="P:chromatin organization"/>
    <property type="evidence" value="ECO:0007669"/>
    <property type="project" value="UniProtKB-KW"/>
</dbReference>
<dbReference type="FunFam" id="3.30.40.10:FF:000040">
    <property type="entry name" value="E3 ubiquitin protein ligase"/>
    <property type="match status" value="1"/>
</dbReference>
<keyword evidence="12 14" id="KW-0539">Nucleus</keyword>
<evidence type="ECO:0000256" key="6">
    <source>
        <dbReference type="ARBA" id="ARBA00022723"/>
    </source>
</evidence>
<evidence type="ECO:0000256" key="13">
    <source>
        <dbReference type="PROSITE-ProRule" id="PRU00175"/>
    </source>
</evidence>
<dbReference type="InterPro" id="IPR058643">
    <property type="entry name" value="BRE1-like_CC"/>
</dbReference>
<dbReference type="InterPro" id="IPR013956">
    <property type="entry name" value="E3_ubiquit_lig_Bre1"/>
</dbReference>
<feature type="compositionally biased region" description="Basic and acidic residues" evidence="16">
    <location>
        <begin position="686"/>
        <end position="728"/>
    </location>
</feature>
<evidence type="ECO:0000256" key="4">
    <source>
        <dbReference type="ARBA" id="ARBA00005555"/>
    </source>
</evidence>
<dbReference type="GO" id="GO:0008270">
    <property type="term" value="F:zinc ion binding"/>
    <property type="evidence" value="ECO:0007669"/>
    <property type="project" value="UniProtKB-KW"/>
</dbReference>
<evidence type="ECO:0000256" key="5">
    <source>
        <dbReference type="ARBA" id="ARBA00022679"/>
    </source>
</evidence>
<feature type="region of interest" description="Disordered" evidence="16">
    <location>
        <begin position="1"/>
        <end position="23"/>
    </location>
</feature>
<keyword evidence="7 13" id="KW-0863">Zinc-finger</keyword>
<keyword evidence="8 14" id="KW-0833">Ubl conjugation pathway</keyword>
<feature type="coiled-coil region" evidence="15">
    <location>
        <begin position="731"/>
        <end position="1019"/>
    </location>
</feature>
<evidence type="ECO:0000313" key="18">
    <source>
        <dbReference type="EMBL" id="KAK2180900.1"/>
    </source>
</evidence>
<feature type="compositionally biased region" description="Basic and acidic residues" evidence="16">
    <location>
        <begin position="272"/>
        <end position="289"/>
    </location>
</feature>
<dbReference type="InterPro" id="IPR058642">
    <property type="entry name" value="BRE1A/B-like_dom"/>
</dbReference>
<evidence type="ECO:0000259" key="17">
    <source>
        <dbReference type="PROSITE" id="PS50089"/>
    </source>
</evidence>
<feature type="coiled-coil region" evidence="15">
    <location>
        <begin position="330"/>
        <end position="364"/>
    </location>
</feature>
<dbReference type="GO" id="GO:0033503">
    <property type="term" value="C:HULC complex"/>
    <property type="evidence" value="ECO:0007669"/>
    <property type="project" value="TreeGrafter"/>
</dbReference>
<protein>
    <recommendedName>
        <fullName evidence="14">E3 ubiquitin protein ligase</fullName>
        <ecNumber evidence="14">2.3.2.27</ecNumber>
    </recommendedName>
</protein>
<keyword evidence="11 14" id="KW-0175">Coiled coil</keyword>
<evidence type="ECO:0000256" key="9">
    <source>
        <dbReference type="ARBA" id="ARBA00022833"/>
    </source>
</evidence>
<evidence type="ECO:0000256" key="16">
    <source>
        <dbReference type="SAM" id="MobiDB-lite"/>
    </source>
</evidence>
<keyword evidence="6 14" id="KW-0479">Metal-binding</keyword>
<evidence type="ECO:0000256" key="14">
    <source>
        <dbReference type="RuleBase" id="RU365038"/>
    </source>
</evidence>
<feature type="region of interest" description="Disordered" evidence="16">
    <location>
        <begin position="229"/>
        <end position="289"/>
    </location>
</feature>
<dbReference type="GO" id="GO:0016567">
    <property type="term" value="P:protein ubiquitination"/>
    <property type="evidence" value="ECO:0007669"/>
    <property type="project" value="UniProtKB-UniRule"/>
</dbReference>
<dbReference type="Proteomes" id="UP001209878">
    <property type="component" value="Unassembled WGS sequence"/>
</dbReference>
<dbReference type="Pfam" id="PF26095">
    <property type="entry name" value="CC_Bre1"/>
    <property type="match status" value="1"/>
</dbReference>
<evidence type="ECO:0000256" key="12">
    <source>
        <dbReference type="ARBA" id="ARBA00023242"/>
    </source>
</evidence>
<dbReference type="Gene3D" id="3.30.40.10">
    <property type="entry name" value="Zinc/RING finger domain, C3HC4 (zinc finger)"/>
    <property type="match status" value="1"/>
</dbReference>
<evidence type="ECO:0000313" key="19">
    <source>
        <dbReference type="Proteomes" id="UP001209878"/>
    </source>
</evidence>
<feature type="compositionally biased region" description="Low complexity" evidence="16">
    <location>
        <begin position="651"/>
        <end position="685"/>
    </location>
</feature>
<keyword evidence="10 14" id="KW-0156">Chromatin regulator</keyword>
<dbReference type="PANTHER" id="PTHR23163:SF0">
    <property type="entry name" value="E3 UBIQUITIN-PROTEIN LIGASE BRE1"/>
    <property type="match status" value="1"/>
</dbReference>
<keyword evidence="19" id="KW-1185">Reference proteome</keyword>
<dbReference type="PROSITE" id="PS00518">
    <property type="entry name" value="ZF_RING_1"/>
    <property type="match status" value="1"/>
</dbReference>
<comment type="catalytic activity">
    <reaction evidence="1 14">
        <text>S-ubiquitinyl-[E2 ubiquitin-conjugating enzyme]-L-cysteine + [acceptor protein]-L-lysine = [E2 ubiquitin-conjugating enzyme]-L-cysteine + N(6)-ubiquitinyl-[acceptor protein]-L-lysine.</text>
        <dbReference type="EC" id="2.3.2.27"/>
    </reaction>
</comment>
<feature type="compositionally biased region" description="Polar residues" evidence="16">
    <location>
        <begin position="262"/>
        <end position="271"/>
    </location>
</feature>
<dbReference type="GO" id="GO:0005634">
    <property type="term" value="C:nucleus"/>
    <property type="evidence" value="ECO:0007669"/>
    <property type="project" value="UniProtKB-SubCell"/>
</dbReference>
<dbReference type="EC" id="2.3.2.27" evidence="14"/>
<comment type="similarity">
    <text evidence="4 14">Belongs to the BRE1 family.</text>
</comment>
<accession>A0AAD9L1L2</accession>
<dbReference type="CDD" id="cd16705">
    <property type="entry name" value="RING-HC_dBre1-like"/>
    <property type="match status" value="1"/>
</dbReference>
<keyword evidence="9 14" id="KW-0862">Zinc</keyword>
<dbReference type="GO" id="GO:0061630">
    <property type="term" value="F:ubiquitin protein ligase activity"/>
    <property type="evidence" value="ECO:0007669"/>
    <property type="project" value="UniProtKB-EC"/>
</dbReference>
<dbReference type="Pfam" id="PF00097">
    <property type="entry name" value="zf-C3HC4"/>
    <property type="match status" value="1"/>
</dbReference>
<keyword evidence="5 14" id="KW-0808">Transferase</keyword>
<dbReference type="InterPro" id="IPR017907">
    <property type="entry name" value="Znf_RING_CS"/>
</dbReference>
<reference evidence="18" key="1">
    <citation type="journal article" date="2023" name="Mol. Biol. Evol.">
        <title>Third-Generation Sequencing Reveals the Adaptive Role of the Epigenome in Three Deep-Sea Polychaetes.</title>
        <authorList>
            <person name="Perez M."/>
            <person name="Aroh O."/>
            <person name="Sun Y."/>
            <person name="Lan Y."/>
            <person name="Juniper S.K."/>
            <person name="Young C.R."/>
            <person name="Angers B."/>
            <person name="Qian P.Y."/>
        </authorList>
    </citation>
    <scope>NUCLEOTIDE SEQUENCE</scope>
    <source>
        <strain evidence="18">R07B-5</strain>
    </source>
</reference>
<dbReference type="PANTHER" id="PTHR23163">
    <property type="entry name" value="RING FINGER PROTEIN-RELATED"/>
    <property type="match status" value="1"/>
</dbReference>
<feature type="coiled-coil region" evidence="15">
    <location>
        <begin position="45"/>
        <end position="76"/>
    </location>
</feature>
<dbReference type="InterPro" id="IPR013083">
    <property type="entry name" value="Znf_RING/FYVE/PHD"/>
</dbReference>
<evidence type="ECO:0000256" key="1">
    <source>
        <dbReference type="ARBA" id="ARBA00000900"/>
    </source>
</evidence>
<sequence>MATKRSADGDSGSTNSPAEKKLKTQFEPIKIGPIYSLEELDIKVLQFQNKKLAERIEQRRKAEDDLRKRIEQLEQRQTTDDAVLCIVNRYWNQLDEDVRLLVQRFDADSADETGKENESTAVTSFLTLLSQWDRQEIEEKLKQRVEFSKRAIGKLIQAYDRVIQRNEKLWGVITEKDDENEKSETSSVDGKSIKKELGDEKKGVKNHLADLASIKTEVKGEVTCKADLEGDTSKKSPMTTSMDKVSDGAGDTEVKVKKEPGSGNNAPSSQVKTEDKEGKEAGKKTSAEKPRLGISEAVRKEMERIVAENRRIQDLATTVHQKNHEITLKNSELMDKLTASETEAAELKNLVDDLEYELDSAKTRVTKLDCHLSDAMQKLKTFQEGEITVQGGGEGVSKNKFIEIVNELEEQRELATNRLTELEKLQRDHTEALKTIESLKMDLSTLPESVIVETTDYLCLKSQFSVLYNESMQIRTQLEDTRTLLANLKNTHLRQIEQMESDELMCQKKLRTEVIQLEDQLAQVRREYEMLRIEFEQTLAANEQTGPINREMRNLISSLKNHNEQLKGEVARYRRKLRETQLEVNKLHEMNRTAWRKLTTQQTQQQQQQGQQLLKQQPQQLQKQQPQQQQLQQRPQTAVAKCDWTLKSDQQQLPATPQQLQQQQQKGQQQQQQQQQQSSSESQCQSREKEKEDTPPKQLKPDEAPTPSRKESEERERDAEREKGKTDPEIIRDLKVELKRSQDRERDLKLLLDTYKCLPRSHLISGEKRARQEIEELRAHIRRLQEAERKDRRKLAEDDALRKIKKCEDVIAELQKNLAAQKQEEEALLNEMEVTGQAFEDMQEQNIRLLQQLREKDDANFKLMSERIKSNQIHKLLREEKDVLAEQVMTLQHQVEAQNVVVRKLEDKEAILQVNLAVVEKELGCRQQASEMFKRKAVESSQSAADLKLHLDKYHSQLKEAQATVTDKTAALQQETFKYKRKQEEIASLRRKLERAKKIEQASSADDVLMEEIREYKEQLTCPSCKVKKKDAVLTKCFHVFCLECLRTRYETRQRKCPKCNATFGANDFHRIYLE</sequence>
<feature type="coiled-coil region" evidence="15">
    <location>
        <begin position="398"/>
        <end position="442"/>
    </location>
</feature>
<dbReference type="InterPro" id="IPR001841">
    <property type="entry name" value="Znf_RING"/>
</dbReference>
<feature type="coiled-coil region" evidence="15">
    <location>
        <begin position="507"/>
        <end position="590"/>
    </location>
</feature>
<dbReference type="InterPro" id="IPR018957">
    <property type="entry name" value="Znf_C3HC4_RING-type"/>
</dbReference>
<proteinExistence type="inferred from homology"/>
<dbReference type="SMART" id="SM00184">
    <property type="entry name" value="RING"/>
    <property type="match status" value="1"/>
</dbReference>
<evidence type="ECO:0000256" key="3">
    <source>
        <dbReference type="ARBA" id="ARBA00004906"/>
    </source>
</evidence>
<dbReference type="Pfam" id="PF26052">
    <property type="entry name" value="BRE1B"/>
    <property type="match status" value="1"/>
</dbReference>
<comment type="pathway">
    <text evidence="3 14">Protein modification; protein ubiquitination.</text>
</comment>